<dbReference type="KEGG" id="lmat:92513749"/>
<protein>
    <submittedName>
        <fullName evidence="2">Uncharacterized protein</fullName>
    </submittedName>
</protein>
<organism evidence="2 3">
    <name type="scientific">Leishmania martiniquensis</name>
    <dbReference type="NCBI Taxonomy" id="1580590"/>
    <lineage>
        <taxon>Eukaryota</taxon>
        <taxon>Discoba</taxon>
        <taxon>Euglenozoa</taxon>
        <taxon>Kinetoplastea</taxon>
        <taxon>Metakinetoplastina</taxon>
        <taxon>Trypanosomatida</taxon>
        <taxon>Trypanosomatidae</taxon>
        <taxon>Leishmaniinae</taxon>
        <taxon>Leishmania</taxon>
    </lineage>
</organism>
<dbReference type="GeneID" id="92513749"/>
<proteinExistence type="predicted"/>
<feature type="transmembrane region" description="Helical" evidence="1">
    <location>
        <begin position="6"/>
        <end position="29"/>
    </location>
</feature>
<evidence type="ECO:0000313" key="3">
    <source>
        <dbReference type="Proteomes" id="UP000673552"/>
    </source>
</evidence>
<dbReference type="RefSeq" id="XP_067176605.1">
    <property type="nucleotide sequence ID" value="XM_067321237.1"/>
</dbReference>
<dbReference type="OrthoDB" id="262839at2759"/>
<reference evidence="3" key="2">
    <citation type="journal article" date="2021" name="Sci. Data">
        <title>Chromosome-scale genome sequencing, assembly and annotation of six genomes from subfamily Leishmaniinae.</title>
        <authorList>
            <person name="Almutairi H."/>
            <person name="Urbaniak M.D."/>
            <person name="Bates M.D."/>
            <person name="Jariyapan N."/>
            <person name="Kwakye-Nuako G."/>
            <person name="Thomaz Soccol V."/>
            <person name="Al-Salem W.S."/>
            <person name="Dillon R.J."/>
            <person name="Bates P.A."/>
            <person name="Gatherer D."/>
        </authorList>
    </citation>
    <scope>NUCLEOTIDE SEQUENCE [LARGE SCALE GENOMIC DNA]</scope>
</reference>
<gene>
    <name evidence="2" type="ORF">LSCM1_03704</name>
</gene>
<evidence type="ECO:0000313" key="2">
    <source>
        <dbReference type="EMBL" id="KAG5472305.1"/>
    </source>
</evidence>
<sequence>MSSYDRSVAIASSAVYGAALCFGMVIFLSMRDPPFCRHPSLSVTVFSVFLFSFAPSILFIGATIPWLCVAYGSRQATLAFAIAPGCIFVLLAALWLAVYDLHKRASYFAAPPHNAWWGSNGENLGAASGGSAARLYQYAATDRDMVDGVELASFANDALPRANGAWIGSFSSPGFEDANAAPARASQWQYHNAGHEPGITSGTGGRAAGYAHSAGWYRGLPALSDHAAGRLQPSSLAQERGLGMQYVA</sequence>
<keyword evidence="1" id="KW-0812">Transmembrane</keyword>
<comment type="caution">
    <text evidence="2">The sequence shown here is derived from an EMBL/GenBank/DDBJ whole genome shotgun (WGS) entry which is preliminary data.</text>
</comment>
<evidence type="ECO:0000256" key="1">
    <source>
        <dbReference type="SAM" id="Phobius"/>
    </source>
</evidence>
<name>A0A836GUW4_9TRYP</name>
<keyword evidence="1" id="KW-0472">Membrane</keyword>
<dbReference type="AlphaFoldDB" id="A0A836GUW4"/>
<reference evidence="3" key="1">
    <citation type="journal article" date="2021" name="Microbiol. Resour. Announc.">
        <title>LGAAP: Leishmaniinae Genome Assembly and Annotation Pipeline.</title>
        <authorList>
            <person name="Almutairi H."/>
            <person name="Urbaniak M.D."/>
            <person name="Bates M.D."/>
            <person name="Jariyapan N."/>
            <person name="Kwakye-Nuako G."/>
            <person name="Thomaz-Soccol V."/>
            <person name="Al-Salem W.S."/>
            <person name="Dillon R.J."/>
            <person name="Bates P.A."/>
            <person name="Gatherer D."/>
        </authorList>
    </citation>
    <scope>NUCLEOTIDE SEQUENCE [LARGE SCALE GENOMIC DNA]</scope>
</reference>
<accession>A0A836GUW4</accession>
<keyword evidence="1" id="KW-1133">Transmembrane helix</keyword>
<feature type="transmembrane region" description="Helical" evidence="1">
    <location>
        <begin position="76"/>
        <end position="98"/>
    </location>
</feature>
<feature type="transmembrane region" description="Helical" evidence="1">
    <location>
        <begin position="41"/>
        <end position="64"/>
    </location>
</feature>
<keyword evidence="3" id="KW-1185">Reference proteome</keyword>
<dbReference type="Proteomes" id="UP000673552">
    <property type="component" value="Unassembled WGS sequence"/>
</dbReference>
<dbReference type="EMBL" id="JAFEUZ010000030">
    <property type="protein sequence ID" value="KAG5472305.1"/>
    <property type="molecule type" value="Genomic_DNA"/>
</dbReference>